<dbReference type="AlphaFoldDB" id="A0A6M1T7K2"/>
<dbReference type="PANTHER" id="PTHR30411:SF1">
    <property type="entry name" value="CYTOPLASMIC PROTEIN"/>
    <property type="match status" value="1"/>
</dbReference>
<organism evidence="2 3">
    <name type="scientific">Fodinibius halophilus</name>
    <dbReference type="NCBI Taxonomy" id="1736908"/>
    <lineage>
        <taxon>Bacteria</taxon>
        <taxon>Pseudomonadati</taxon>
        <taxon>Balneolota</taxon>
        <taxon>Balneolia</taxon>
        <taxon>Balneolales</taxon>
        <taxon>Balneolaceae</taxon>
        <taxon>Fodinibius</taxon>
    </lineage>
</organism>
<gene>
    <name evidence="2" type="ORF">G3569_01955</name>
</gene>
<dbReference type="EMBL" id="JAALLS010000002">
    <property type="protein sequence ID" value="NGP87104.1"/>
    <property type="molecule type" value="Genomic_DNA"/>
</dbReference>
<sequence length="160" mass="17392">MSKQLSKNAQKIQTFLNKHGFDFEVIELPDSTRTANDAAQAIGCSVPQIAKSLIFKTKDTEEPILTIVSGSNRLDLTKAKSALDRAIQKADANFVRKHTGFPIGGVPPVGHKKTITTLIDEDLLQYDTIWAAAGTPHAVFQLPPEALKGLTKGTVKDIKQ</sequence>
<dbReference type="InterPro" id="IPR036754">
    <property type="entry name" value="YbaK/aa-tRNA-synt-asso_dom_sf"/>
</dbReference>
<dbReference type="Pfam" id="PF04073">
    <property type="entry name" value="tRNA_edit"/>
    <property type="match status" value="1"/>
</dbReference>
<proteinExistence type="predicted"/>
<dbReference type="InterPro" id="IPR007214">
    <property type="entry name" value="YbaK/aa-tRNA-synth-assoc-dom"/>
</dbReference>
<evidence type="ECO:0000313" key="3">
    <source>
        <dbReference type="Proteomes" id="UP000479132"/>
    </source>
</evidence>
<dbReference type="CDD" id="cd04333">
    <property type="entry name" value="ProX_deacylase"/>
    <property type="match status" value="1"/>
</dbReference>
<dbReference type="Proteomes" id="UP000479132">
    <property type="component" value="Unassembled WGS sequence"/>
</dbReference>
<dbReference type="GO" id="GO:0002161">
    <property type="term" value="F:aminoacyl-tRNA deacylase activity"/>
    <property type="evidence" value="ECO:0007669"/>
    <property type="project" value="InterPro"/>
</dbReference>
<name>A0A6M1T7K2_9BACT</name>
<dbReference type="RefSeq" id="WP_165265559.1">
    <property type="nucleotide sequence ID" value="NZ_JAALLS010000002.1"/>
</dbReference>
<dbReference type="Gene3D" id="3.90.960.10">
    <property type="entry name" value="YbaK/aminoacyl-tRNA synthetase-associated domain"/>
    <property type="match status" value="1"/>
</dbReference>
<dbReference type="PANTHER" id="PTHR30411">
    <property type="entry name" value="CYTOPLASMIC PROTEIN"/>
    <property type="match status" value="1"/>
</dbReference>
<reference evidence="2 3" key="1">
    <citation type="submission" date="2020-02" db="EMBL/GenBank/DDBJ databases">
        <title>Aliifodinibius halophilus 2W32, complete genome.</title>
        <authorList>
            <person name="Li Y."/>
            <person name="Wu S."/>
        </authorList>
    </citation>
    <scope>NUCLEOTIDE SEQUENCE [LARGE SCALE GENOMIC DNA]</scope>
    <source>
        <strain evidence="2 3">2W32</strain>
    </source>
</reference>
<accession>A0A6M1T7K2</accession>
<dbReference type="SUPFAM" id="SSF55826">
    <property type="entry name" value="YbaK/ProRS associated domain"/>
    <property type="match status" value="1"/>
</dbReference>
<feature type="domain" description="YbaK/aminoacyl-tRNA synthetase-associated" evidence="1">
    <location>
        <begin position="31"/>
        <end position="148"/>
    </location>
</feature>
<evidence type="ECO:0000313" key="2">
    <source>
        <dbReference type="EMBL" id="NGP87104.1"/>
    </source>
</evidence>
<keyword evidence="3" id="KW-1185">Reference proteome</keyword>
<comment type="caution">
    <text evidence="2">The sequence shown here is derived from an EMBL/GenBank/DDBJ whole genome shotgun (WGS) entry which is preliminary data.</text>
</comment>
<evidence type="ECO:0000259" key="1">
    <source>
        <dbReference type="Pfam" id="PF04073"/>
    </source>
</evidence>
<protein>
    <submittedName>
        <fullName evidence="2">YbaK/EbsC family protein</fullName>
    </submittedName>
</protein>